<dbReference type="InterPro" id="IPR036188">
    <property type="entry name" value="FAD/NAD-bd_sf"/>
</dbReference>
<accession>A0A978VZS7</accession>
<protein>
    <recommendedName>
        <fullName evidence="4">Glucose-methanol-choline oxidoreductase N-terminal domain-containing protein</fullName>
    </recommendedName>
</protein>
<dbReference type="Pfam" id="PF00732">
    <property type="entry name" value="GMC_oxred_N"/>
    <property type="match status" value="1"/>
</dbReference>
<dbReference type="GO" id="GO:0016614">
    <property type="term" value="F:oxidoreductase activity, acting on CH-OH group of donors"/>
    <property type="evidence" value="ECO:0007669"/>
    <property type="project" value="InterPro"/>
</dbReference>
<evidence type="ECO:0000259" key="4">
    <source>
        <dbReference type="PROSITE" id="PS00624"/>
    </source>
</evidence>
<dbReference type="Proteomes" id="UP000813462">
    <property type="component" value="Unassembled WGS sequence"/>
</dbReference>
<evidence type="ECO:0000313" key="6">
    <source>
        <dbReference type="Proteomes" id="UP000813462"/>
    </source>
</evidence>
<evidence type="ECO:0000256" key="2">
    <source>
        <dbReference type="ARBA" id="ARBA00022630"/>
    </source>
</evidence>
<proteinExistence type="predicted"/>
<evidence type="ECO:0000313" key="5">
    <source>
        <dbReference type="EMBL" id="KAH7545211.1"/>
    </source>
</evidence>
<dbReference type="AlphaFoldDB" id="A0A978VZS7"/>
<dbReference type="PANTHER" id="PTHR45968:SF23">
    <property type="entry name" value="GLUCOSE-METHANOL-CHOLINE OXIDOREDUCTASE N-TERMINAL DOMAIN-CONTAINING PROTEIN"/>
    <property type="match status" value="1"/>
</dbReference>
<comment type="caution">
    <text evidence="5">The sequence shown here is derived from an EMBL/GenBank/DDBJ whole genome shotgun (WGS) entry which is preliminary data.</text>
</comment>
<gene>
    <name evidence="5" type="ORF">FEM48_Zijuj01G0069700</name>
</gene>
<reference evidence="5" key="1">
    <citation type="journal article" date="2021" name="Front. Plant Sci.">
        <title>Chromosome-Scale Genome Assembly for Chinese Sour Jujube and Insights Into Its Genome Evolution and Domestication Signature.</title>
        <authorList>
            <person name="Shen L.-Y."/>
            <person name="Luo H."/>
            <person name="Wang X.-L."/>
            <person name="Wang X.-M."/>
            <person name="Qiu X.-J."/>
            <person name="Liu H."/>
            <person name="Zhou S.-S."/>
            <person name="Jia K.-H."/>
            <person name="Nie S."/>
            <person name="Bao Y.-T."/>
            <person name="Zhang R.-G."/>
            <person name="Yun Q.-Z."/>
            <person name="Chai Y.-H."/>
            <person name="Lu J.-Y."/>
            <person name="Li Y."/>
            <person name="Zhao S.-W."/>
            <person name="Mao J.-F."/>
            <person name="Jia S.-G."/>
            <person name="Mao Y.-M."/>
        </authorList>
    </citation>
    <scope>NUCLEOTIDE SEQUENCE</scope>
    <source>
        <strain evidence="5">AT0</strain>
        <tissue evidence="5">Leaf</tissue>
    </source>
</reference>
<sequence length="195" mass="20763">MDLESKMFERGVSASGVVYSDSKGRTHEALIKDEGEVILSAGAIGSPQLLLLSGVGPLPHLSSHKFRLSANTLIFYPNGTTPLELSVATIVEKFSGPLSSGSLLLVSSFDVKVGGMLKIDAMEGLKFEALEGAEGFKILGPSLPSNQSDDASMEAFCRSTVTTFWHYHGGCLVGKVVDGDLYIGLRILQEREAAK</sequence>
<keyword evidence="2" id="KW-0285">Flavoprotein</keyword>
<evidence type="ECO:0000256" key="1">
    <source>
        <dbReference type="ARBA" id="ARBA00001974"/>
    </source>
</evidence>
<dbReference type="EMBL" id="JAEACU010000001">
    <property type="protein sequence ID" value="KAH7545211.1"/>
    <property type="molecule type" value="Genomic_DNA"/>
</dbReference>
<feature type="domain" description="Glucose-methanol-choline oxidoreductase N-terminal" evidence="4">
    <location>
        <begin position="42"/>
        <end position="56"/>
    </location>
</feature>
<organism evidence="5 6">
    <name type="scientific">Ziziphus jujuba var. spinosa</name>
    <dbReference type="NCBI Taxonomy" id="714518"/>
    <lineage>
        <taxon>Eukaryota</taxon>
        <taxon>Viridiplantae</taxon>
        <taxon>Streptophyta</taxon>
        <taxon>Embryophyta</taxon>
        <taxon>Tracheophyta</taxon>
        <taxon>Spermatophyta</taxon>
        <taxon>Magnoliopsida</taxon>
        <taxon>eudicotyledons</taxon>
        <taxon>Gunneridae</taxon>
        <taxon>Pentapetalae</taxon>
        <taxon>rosids</taxon>
        <taxon>fabids</taxon>
        <taxon>Rosales</taxon>
        <taxon>Rhamnaceae</taxon>
        <taxon>Paliureae</taxon>
        <taxon>Ziziphus</taxon>
    </lineage>
</organism>
<dbReference type="GO" id="GO:0050660">
    <property type="term" value="F:flavin adenine dinucleotide binding"/>
    <property type="evidence" value="ECO:0007669"/>
    <property type="project" value="InterPro"/>
</dbReference>
<dbReference type="InterPro" id="IPR051871">
    <property type="entry name" value="GMC_Oxidoreductase-Related"/>
</dbReference>
<name>A0A978VZS7_ZIZJJ</name>
<dbReference type="Gene3D" id="3.50.50.60">
    <property type="entry name" value="FAD/NAD(P)-binding domain"/>
    <property type="match status" value="1"/>
</dbReference>
<keyword evidence="3" id="KW-0274">FAD</keyword>
<dbReference type="InterPro" id="IPR000172">
    <property type="entry name" value="GMC_OxRdtase_N"/>
</dbReference>
<dbReference type="PROSITE" id="PS00624">
    <property type="entry name" value="GMC_OXRED_2"/>
    <property type="match status" value="1"/>
</dbReference>
<dbReference type="PANTHER" id="PTHR45968">
    <property type="entry name" value="OSJNBA0019K04.7 PROTEIN"/>
    <property type="match status" value="1"/>
</dbReference>
<evidence type="ECO:0000256" key="3">
    <source>
        <dbReference type="ARBA" id="ARBA00022827"/>
    </source>
</evidence>
<dbReference type="SUPFAM" id="SSF54373">
    <property type="entry name" value="FAD-linked reductases, C-terminal domain"/>
    <property type="match status" value="1"/>
</dbReference>
<comment type="cofactor">
    <cofactor evidence="1">
        <name>FAD</name>
        <dbReference type="ChEBI" id="CHEBI:57692"/>
    </cofactor>
</comment>
<dbReference type="SUPFAM" id="SSF51905">
    <property type="entry name" value="FAD/NAD(P)-binding domain"/>
    <property type="match status" value="1"/>
</dbReference>